<keyword evidence="2 7" id="KW-0812">Transmembrane</keyword>
<evidence type="ECO:0000313" key="9">
    <source>
        <dbReference type="EMBL" id="MFD0738982.1"/>
    </source>
</evidence>
<comment type="similarity">
    <text evidence="6 7">Belongs to the FliO/MopB family.</text>
</comment>
<proteinExistence type="inferred from homology"/>
<feature type="compositionally biased region" description="Low complexity" evidence="8">
    <location>
        <begin position="1"/>
        <end position="14"/>
    </location>
</feature>
<keyword evidence="9" id="KW-0969">Cilium</keyword>
<evidence type="ECO:0000256" key="6">
    <source>
        <dbReference type="ARBA" id="ARBA00037937"/>
    </source>
</evidence>
<keyword evidence="1 7" id="KW-1003">Cell membrane</keyword>
<dbReference type="NCBIfam" id="TIGR03500">
    <property type="entry name" value="FliO_TIGR"/>
    <property type="match status" value="1"/>
</dbReference>
<protein>
    <recommendedName>
        <fullName evidence="7">Flagellar protein</fullName>
    </recommendedName>
</protein>
<accession>A0ABW2YLB9</accession>
<gene>
    <name evidence="9" type="primary">fliO</name>
    <name evidence="9" type="ORF">ACFQZQ_06775</name>
</gene>
<dbReference type="PANTHER" id="PTHR38766:SF1">
    <property type="entry name" value="FLAGELLAR PROTEIN FLIO"/>
    <property type="match status" value="1"/>
</dbReference>
<feature type="transmembrane region" description="Helical" evidence="7">
    <location>
        <begin position="31"/>
        <end position="52"/>
    </location>
</feature>
<keyword evidence="10" id="KW-1185">Reference proteome</keyword>
<dbReference type="InterPro" id="IPR052205">
    <property type="entry name" value="FliO/MopB"/>
</dbReference>
<keyword evidence="9" id="KW-0282">Flagellum</keyword>
<evidence type="ECO:0000256" key="1">
    <source>
        <dbReference type="ARBA" id="ARBA00022475"/>
    </source>
</evidence>
<evidence type="ECO:0000256" key="2">
    <source>
        <dbReference type="ARBA" id="ARBA00022692"/>
    </source>
</evidence>
<keyword evidence="4 7" id="KW-0472">Membrane</keyword>
<reference evidence="10" key="1">
    <citation type="journal article" date="2019" name="Int. J. Syst. Evol. Microbiol.">
        <title>The Global Catalogue of Microorganisms (GCM) 10K type strain sequencing project: providing services to taxonomists for standard genome sequencing and annotation.</title>
        <authorList>
            <consortium name="The Broad Institute Genomics Platform"/>
            <consortium name="The Broad Institute Genome Sequencing Center for Infectious Disease"/>
            <person name="Wu L."/>
            <person name="Ma J."/>
        </authorList>
    </citation>
    <scope>NUCLEOTIDE SEQUENCE [LARGE SCALE GENOMIC DNA]</scope>
    <source>
        <strain evidence="10">CCUG 55491</strain>
    </source>
</reference>
<keyword evidence="9" id="KW-0966">Cell projection</keyword>
<sequence length="133" mass="13177">MAAQATAAPTSTTQLVRPTPAPSSPANAGSIGGAVFALVLVIGLILLLAWLAKRMPGFGGAAANPALRVVGSLSLGPRERVVVVAVGDTQLLLGVGAGGTRTLHTLSEPLPVAAPTASPAFAQLLAQHFGKKA</sequence>
<dbReference type="EMBL" id="JBHTIH010000003">
    <property type="protein sequence ID" value="MFD0738982.1"/>
    <property type="molecule type" value="Genomic_DNA"/>
</dbReference>
<dbReference type="InterPro" id="IPR022781">
    <property type="entry name" value="Flagellar_biosynth_FliO"/>
</dbReference>
<dbReference type="Proteomes" id="UP001597090">
    <property type="component" value="Unassembled WGS sequence"/>
</dbReference>
<feature type="region of interest" description="Disordered" evidence="8">
    <location>
        <begin position="1"/>
        <end position="23"/>
    </location>
</feature>
<evidence type="ECO:0000256" key="5">
    <source>
        <dbReference type="ARBA" id="ARBA00023143"/>
    </source>
</evidence>
<evidence type="ECO:0000313" key="10">
    <source>
        <dbReference type="Proteomes" id="UP001597090"/>
    </source>
</evidence>
<dbReference type="Pfam" id="PF04347">
    <property type="entry name" value="FliO"/>
    <property type="match status" value="1"/>
</dbReference>
<evidence type="ECO:0000256" key="3">
    <source>
        <dbReference type="ARBA" id="ARBA00022989"/>
    </source>
</evidence>
<keyword evidence="5 7" id="KW-0975">Bacterial flagellum</keyword>
<evidence type="ECO:0000256" key="7">
    <source>
        <dbReference type="RuleBase" id="RU362064"/>
    </source>
</evidence>
<comment type="subcellular location">
    <subcellularLocation>
        <location evidence="7">Cell membrane</location>
    </subcellularLocation>
    <subcellularLocation>
        <location evidence="7">Bacterial flagellum basal body</location>
    </subcellularLocation>
</comment>
<keyword evidence="3 7" id="KW-1133">Transmembrane helix</keyword>
<evidence type="ECO:0000256" key="4">
    <source>
        <dbReference type="ARBA" id="ARBA00023136"/>
    </source>
</evidence>
<organism evidence="9 10">
    <name type="scientific">Lysobacter koreensis</name>
    <dbReference type="NCBI Taxonomy" id="266122"/>
    <lineage>
        <taxon>Bacteria</taxon>
        <taxon>Pseudomonadati</taxon>
        <taxon>Pseudomonadota</taxon>
        <taxon>Gammaproteobacteria</taxon>
        <taxon>Lysobacterales</taxon>
        <taxon>Lysobacteraceae</taxon>
        <taxon>Lysobacter</taxon>
    </lineage>
</organism>
<dbReference type="RefSeq" id="WP_386812558.1">
    <property type="nucleotide sequence ID" value="NZ_JBHTIH010000003.1"/>
</dbReference>
<name>A0ABW2YLB9_9GAMM</name>
<comment type="caution">
    <text evidence="9">The sequence shown here is derived from an EMBL/GenBank/DDBJ whole genome shotgun (WGS) entry which is preliminary data.</text>
</comment>
<dbReference type="PANTHER" id="PTHR38766">
    <property type="entry name" value="FLAGELLAR PROTEIN FLIO"/>
    <property type="match status" value="1"/>
</dbReference>
<evidence type="ECO:0000256" key="8">
    <source>
        <dbReference type="SAM" id="MobiDB-lite"/>
    </source>
</evidence>